<accession>A0A4V6T687</accession>
<dbReference type="OrthoDB" id="3727682at2"/>
<dbReference type="SUPFAM" id="SSF50129">
    <property type="entry name" value="GroES-like"/>
    <property type="match status" value="1"/>
</dbReference>
<dbReference type="Proteomes" id="UP000305792">
    <property type="component" value="Unassembled WGS sequence"/>
</dbReference>
<reference evidence="2 3" key="1">
    <citation type="journal article" date="2018" name="Int. J. Syst. Evol. Microbiol.">
        <title>Glycomyces paridis sp. nov., isolated from the medicinal plant Paris polyphylla.</title>
        <authorList>
            <person name="Fang X.M."/>
            <person name="Bai J.L."/>
            <person name="Su J."/>
            <person name="Zhao L.L."/>
            <person name="Liu H.Y."/>
            <person name="Ma B.P."/>
            <person name="Zhang Y.Q."/>
            <person name="Yu L.Y."/>
        </authorList>
    </citation>
    <scope>NUCLEOTIDE SEQUENCE [LARGE SCALE GENOMIC DNA]</scope>
    <source>
        <strain evidence="2 3">CPCC 204357</strain>
    </source>
</reference>
<dbReference type="SUPFAM" id="SSF51735">
    <property type="entry name" value="NAD(P)-binding Rossmann-fold domains"/>
    <property type="match status" value="1"/>
</dbReference>
<dbReference type="GO" id="GO:0016491">
    <property type="term" value="F:oxidoreductase activity"/>
    <property type="evidence" value="ECO:0007669"/>
    <property type="project" value="InterPro"/>
</dbReference>
<dbReference type="PANTHER" id="PTHR11695:SF294">
    <property type="entry name" value="RETICULON-4-INTERACTING PROTEIN 1, MITOCHONDRIAL"/>
    <property type="match status" value="1"/>
</dbReference>
<dbReference type="CDD" id="cd08267">
    <property type="entry name" value="MDR1"/>
    <property type="match status" value="1"/>
</dbReference>
<dbReference type="InterPro" id="IPR020843">
    <property type="entry name" value="ER"/>
</dbReference>
<dbReference type="Pfam" id="PF08240">
    <property type="entry name" value="ADH_N"/>
    <property type="match status" value="1"/>
</dbReference>
<evidence type="ECO:0000313" key="2">
    <source>
        <dbReference type="EMBL" id="THV24606.1"/>
    </source>
</evidence>
<feature type="domain" description="Enoyl reductase (ER)" evidence="1">
    <location>
        <begin position="13"/>
        <end position="327"/>
    </location>
</feature>
<evidence type="ECO:0000259" key="1">
    <source>
        <dbReference type="SMART" id="SM00829"/>
    </source>
</evidence>
<dbReference type="Gene3D" id="3.90.180.10">
    <property type="entry name" value="Medium-chain alcohol dehydrogenases, catalytic domain"/>
    <property type="match status" value="1"/>
</dbReference>
<dbReference type="InterPro" id="IPR011032">
    <property type="entry name" value="GroES-like_sf"/>
</dbReference>
<proteinExistence type="predicted"/>
<gene>
    <name evidence="2" type="ORF">E9998_20605</name>
</gene>
<sequence>MKAVVQNRYGPPASVLAVKDLARPEPGPGQVLVRVRATSVNTPDWIAVTGVPYVLRLQSGLKAPADAVRGTDVAGIVAVIGEGVEDLRVGDEVFGSLWTSSLTTPGAFAEYAVAPAAQLAVKPAGIDFATAAAAVMSGITALCAVRDTAPVREGDRVLVNGASGGVGTFAVQLTVHYGAEVTGVCGPTGADLVRGLGARVVDYTAADFTAAPERYDLILDNVLNHRPSRTARALAPGGVLIPNSVGNSGGLTAGLGRMAGAKLLGLTGRADVRFSPCTVDRANLTAIGELLDTGAIKAVIDRAYTLDETPEAVAHMLGHHAKGNVVITIP</sequence>
<dbReference type="InterPro" id="IPR013154">
    <property type="entry name" value="ADH-like_N"/>
</dbReference>
<dbReference type="InterPro" id="IPR050700">
    <property type="entry name" value="YIM1/Zinc_Alcohol_DH_Fams"/>
</dbReference>
<dbReference type="AlphaFoldDB" id="A0A4V6T687"/>
<protein>
    <submittedName>
        <fullName evidence="2">NAD(P)-dependent alcohol dehydrogenase</fullName>
    </submittedName>
</protein>
<organism evidence="2 3">
    <name type="scientific">Glycomyces paridis</name>
    <dbReference type="NCBI Taxonomy" id="2126555"/>
    <lineage>
        <taxon>Bacteria</taxon>
        <taxon>Bacillati</taxon>
        <taxon>Actinomycetota</taxon>
        <taxon>Actinomycetes</taxon>
        <taxon>Glycomycetales</taxon>
        <taxon>Glycomycetaceae</taxon>
        <taxon>Glycomyces</taxon>
    </lineage>
</organism>
<dbReference type="SMART" id="SM00829">
    <property type="entry name" value="PKS_ER"/>
    <property type="match status" value="1"/>
</dbReference>
<dbReference type="EMBL" id="STGX01000017">
    <property type="protein sequence ID" value="THV24606.1"/>
    <property type="molecule type" value="Genomic_DNA"/>
</dbReference>
<comment type="caution">
    <text evidence="2">The sequence shown here is derived from an EMBL/GenBank/DDBJ whole genome shotgun (WGS) entry which is preliminary data.</text>
</comment>
<dbReference type="RefSeq" id="WP_136531575.1">
    <property type="nucleotide sequence ID" value="NZ_STGX01000017.1"/>
</dbReference>
<dbReference type="InterPro" id="IPR036291">
    <property type="entry name" value="NAD(P)-bd_dom_sf"/>
</dbReference>
<dbReference type="Pfam" id="PF13602">
    <property type="entry name" value="ADH_zinc_N_2"/>
    <property type="match status" value="1"/>
</dbReference>
<dbReference type="Gene3D" id="3.40.50.720">
    <property type="entry name" value="NAD(P)-binding Rossmann-like Domain"/>
    <property type="match status" value="1"/>
</dbReference>
<dbReference type="PANTHER" id="PTHR11695">
    <property type="entry name" value="ALCOHOL DEHYDROGENASE RELATED"/>
    <property type="match status" value="1"/>
</dbReference>
<name>A0A4V6T687_9ACTN</name>
<evidence type="ECO:0000313" key="3">
    <source>
        <dbReference type="Proteomes" id="UP000305792"/>
    </source>
</evidence>
<keyword evidence="3" id="KW-1185">Reference proteome</keyword>